<dbReference type="EMBL" id="FJUW01000024">
    <property type="protein sequence ID" value="CZT02228.1"/>
    <property type="molecule type" value="Genomic_DNA"/>
</dbReference>
<reference evidence="2" key="1">
    <citation type="submission" date="2016-03" db="EMBL/GenBank/DDBJ databases">
        <authorList>
            <person name="Ploux O."/>
        </authorList>
    </citation>
    <scope>NUCLEOTIDE SEQUENCE [LARGE SCALE GENOMIC DNA]</scope>
    <source>
        <strain evidence="2">UK7</strain>
    </source>
</reference>
<keyword evidence="2" id="KW-1185">Reference proteome</keyword>
<organism evidence="1 2">
    <name type="scientific">Rhynchosporium graminicola</name>
    <dbReference type="NCBI Taxonomy" id="2792576"/>
    <lineage>
        <taxon>Eukaryota</taxon>
        <taxon>Fungi</taxon>
        <taxon>Dikarya</taxon>
        <taxon>Ascomycota</taxon>
        <taxon>Pezizomycotina</taxon>
        <taxon>Leotiomycetes</taxon>
        <taxon>Helotiales</taxon>
        <taxon>Ploettnerulaceae</taxon>
        <taxon>Rhynchosporium</taxon>
    </lineage>
</organism>
<dbReference type="Proteomes" id="UP000178129">
    <property type="component" value="Unassembled WGS sequence"/>
</dbReference>
<gene>
    <name evidence="1" type="ORF">RCO7_14681</name>
</gene>
<comment type="caution">
    <text evidence="1">The sequence shown here is derived from an EMBL/GenBank/DDBJ whole genome shotgun (WGS) entry which is preliminary data.</text>
</comment>
<protein>
    <submittedName>
        <fullName evidence="1">Uncharacterized protein</fullName>
    </submittedName>
</protein>
<name>A0A1E1KVR8_9HELO</name>
<proteinExistence type="predicted"/>
<dbReference type="AlphaFoldDB" id="A0A1E1KVR8"/>
<evidence type="ECO:0000313" key="1">
    <source>
        <dbReference type="EMBL" id="CZT02228.1"/>
    </source>
</evidence>
<evidence type="ECO:0000313" key="2">
    <source>
        <dbReference type="Proteomes" id="UP000178129"/>
    </source>
</evidence>
<sequence length="48" mass="5467">MNPVYGGREDSTIDTTIASEISIQRDIIRRIEVYTQDAEGKDNFDDFA</sequence>
<dbReference type="InParanoid" id="A0A1E1KVR8"/>
<accession>A0A1E1KVR8</accession>